<accession>A0A813RUW3</accession>
<dbReference type="Gene3D" id="1.25.10.10">
    <property type="entry name" value="Leucine-rich Repeat Variant"/>
    <property type="match status" value="2"/>
</dbReference>
<dbReference type="GO" id="GO:0036503">
    <property type="term" value="P:ERAD pathway"/>
    <property type="evidence" value="ECO:0007669"/>
    <property type="project" value="TreeGrafter"/>
</dbReference>
<evidence type="ECO:0000259" key="6">
    <source>
        <dbReference type="Pfam" id="PF13001"/>
    </source>
</evidence>
<dbReference type="Pfam" id="PF23702">
    <property type="entry name" value="ARM_ECM29"/>
    <property type="match status" value="1"/>
</dbReference>
<dbReference type="OrthoDB" id="16066at2759"/>
<dbReference type="GO" id="GO:0043248">
    <property type="term" value="P:proteasome assembly"/>
    <property type="evidence" value="ECO:0007669"/>
    <property type="project" value="InterPro"/>
</dbReference>
<feature type="domain" description="ECM29 ARM-like repeats" evidence="7">
    <location>
        <begin position="631"/>
        <end position="779"/>
    </location>
</feature>
<dbReference type="PANTHER" id="PTHR23346:SF19">
    <property type="entry name" value="PROTEASOME ADAPTER AND SCAFFOLD PROTEIN ECM29"/>
    <property type="match status" value="1"/>
</dbReference>
<reference evidence="9" key="1">
    <citation type="submission" date="2021-02" db="EMBL/GenBank/DDBJ databases">
        <authorList>
            <person name="Nowell W R."/>
        </authorList>
    </citation>
    <scope>NUCLEOTIDE SEQUENCE</scope>
</reference>
<dbReference type="InterPro" id="IPR024372">
    <property type="entry name" value="Ecm29_N"/>
</dbReference>
<keyword evidence="3" id="KW-0677">Repeat</keyword>
<gene>
    <name evidence="9" type="ORF">GPM918_LOCUS2743</name>
    <name evidence="10" type="ORF">SRO942_LOCUS2743</name>
</gene>
<evidence type="ECO:0000256" key="5">
    <source>
        <dbReference type="SAM" id="MobiDB-lite"/>
    </source>
</evidence>
<keyword evidence="2" id="KW-0963">Cytoplasm</keyword>
<evidence type="ECO:0000256" key="1">
    <source>
        <dbReference type="ARBA" id="ARBA00004496"/>
    </source>
</evidence>
<dbReference type="Pfam" id="PF24492">
    <property type="entry name" value="HEAT_ECM29"/>
    <property type="match status" value="1"/>
</dbReference>
<evidence type="ECO:0000256" key="2">
    <source>
        <dbReference type="ARBA" id="ARBA00022490"/>
    </source>
</evidence>
<dbReference type="InterPro" id="IPR055444">
    <property type="entry name" value="ARM_ECM29"/>
</dbReference>
<protein>
    <submittedName>
        <fullName evidence="9">Uncharacterized protein</fullName>
    </submittedName>
</protein>
<dbReference type="EMBL" id="CAJOBC010000312">
    <property type="protein sequence ID" value="CAF3569902.1"/>
    <property type="molecule type" value="Genomic_DNA"/>
</dbReference>
<dbReference type="GO" id="GO:0005634">
    <property type="term" value="C:nucleus"/>
    <property type="evidence" value="ECO:0007669"/>
    <property type="project" value="TreeGrafter"/>
</dbReference>
<dbReference type="Proteomes" id="UP000681722">
    <property type="component" value="Unassembled WGS sequence"/>
</dbReference>
<feature type="region of interest" description="Disordered" evidence="5">
    <location>
        <begin position="203"/>
        <end position="222"/>
    </location>
</feature>
<dbReference type="Pfam" id="PF13001">
    <property type="entry name" value="ECM29_N"/>
    <property type="match status" value="1"/>
</dbReference>
<dbReference type="GO" id="GO:0060090">
    <property type="term" value="F:molecular adaptor activity"/>
    <property type="evidence" value="ECO:0007669"/>
    <property type="project" value="InterPro"/>
</dbReference>
<dbReference type="SUPFAM" id="SSF48371">
    <property type="entry name" value="ARM repeat"/>
    <property type="match status" value="3"/>
</dbReference>
<evidence type="ECO:0000313" key="9">
    <source>
        <dbReference type="EMBL" id="CAF0786148.1"/>
    </source>
</evidence>
<proteinExistence type="predicted"/>
<dbReference type="Proteomes" id="UP000663829">
    <property type="component" value="Unassembled WGS sequence"/>
</dbReference>
<dbReference type="GO" id="GO:0005737">
    <property type="term" value="C:cytoplasm"/>
    <property type="evidence" value="ECO:0007669"/>
    <property type="project" value="UniProtKB-SubCell"/>
</dbReference>
<dbReference type="InterPro" id="IPR011989">
    <property type="entry name" value="ARM-like"/>
</dbReference>
<evidence type="ECO:0000313" key="10">
    <source>
        <dbReference type="EMBL" id="CAF3569902.1"/>
    </source>
</evidence>
<dbReference type="PANTHER" id="PTHR23346">
    <property type="entry name" value="TRANSLATIONAL ACTIVATOR GCN1-RELATED"/>
    <property type="match status" value="1"/>
</dbReference>
<feature type="domain" description="Proteasome component Ecm29 N-terminal" evidence="6">
    <location>
        <begin position="16"/>
        <end position="551"/>
    </location>
</feature>
<sequence>MTDKEELLNTTSLNRSFIQLISTADDYGFQSIIEKFLPLLIRSIENQTDDFRKKALEIFLHVNKRIKSRPEIQIPVQSLLEIFTTTTNCSPFASNFSIMYIKLGYMRLSVDVQAKLVPLLLQALKERSIPHQELLMGLVVYGIQNLRLIPNDNVNKTKYGLVDQPTIRHTFLTFLLNVLLMPYKFEDTKTNVSAPFTVLRTPRNSQPLQQQSTTVEQPSTEMDLSEDILGTAGEDQTKDIVKEPYPCLNEQLYKRITDAIQTTDLVVVEKLKAGILKFLMSNVYLEDEMAFHFVLATADSRYTVVLAAEHDIKRINVAIDWNAKQHVQKLFEFFLGSAKTMKNPQPNDMNRHPSNTRLRLKLFPYLLRSRAASSLFPHAIQIVYESLFGTSTNARIKYYALQFLQNILQNAEQESLSSVSKLILYALEKLLNTEVAKTPDSSRLRSLSYVLIGKLAYRLPQLLCNEIRLTQLFFQALQTEDNECCLHIQEALSMLSYSQKQTNVANKHILQQLLTEQVNLANYPQCRQAAVNYVQNVFPSNDCASRFILLMTCSDQNEDIRSLARKSLLDDSNNQYPNFFDLLKLVISNANGQYTIGTQQLVYHPKTYQEIIYYLHRCLIQENLHEKSTPLWKYEEQLIKIYDKVNNDQQNTVTVQWYNYIQLLLDYVVVVHDCLSTYYLFESILIAYHLKQNENLLKFCSDNLSSFRQLCLYSTRDDTRFYSSVMYAYIFAQQSDIQLDELFKYATNSHQRFEQREGAILALGYICSYLIYFRKQSLPIQEYIKRTKDYFLKTFISLTNDQQQYQLAIIVAIGQMARMRLFGETDEKYLSSIFDQFKRKISSINETNKLKEKSIQTLGYLSLCYKQHRKPIIDILIQSIIDTKQIELHLNIGDALVCCLLNDESPILSDPYLLLDEKQVIEIDDSKQREELIQYLFDHILHYSSDIDNPHSRQAALVWLLSFLIYCRRPYLDSEKYHRLLFEKYILELQKNLIYGLLDSDELNQELSSKCLIYSHEIIHNDQLRQKFNQNLFENFTDKSTSYSSARQTLTYEYDIKTKEEEDETNKKEKTNTTVTAPQTTLVVYKELCSIIQQQITNKAELFYSFLYLAHDNSIWQTSRYAHLFHFNEYETQAKDHILCHIDLIISKLYRLTFDPNPRVQTSIQRIWNKLFLSDDQQQKHKQQQIIDKYFAFIFKEIYEQLLSSRWRIRESCCSALLNLCRTHNRKLIDSYNYLKIFGELFHRLLLLCDDTKESVRKSALQTINTFKQNCLLTVCDTTVTTANSDETNPINDNKSRGQCVLEQILPILLKEGLYNKNEDIQKFCLNTIIEFVRSGDHQTLKPYCTLIITALFETLSQCEPDTFNTLSMKLSSNDMKEQIDIARILCAKASPMMDAIDLCTKNFVDETILDELSPKLIDTIKHNVGLTTKCCIGQYFVTLSTLYPSVCVKYVGKWMAAVVTSMSTNHNRTLRKTYSNVLGTIVRIAKPSSIENLFVKLCSWYFTIEQGQEYQYVCALTLNSIAQYNHDMLTEYGDKILPLIFLAMHQQKSRETENKLVNNDDDDDISATTNKEEKIWQDLWLEHTGSTASGIQKYINDIIKNIERAIGLTSYSMKIKGAKAIKTICDTLKSSLKEEHVELLVDVVLKALYGRIYEGKENFLRAIESMCSNCKIVLKTRVDLVNRIYEQILKECKKEALPYRTVAIELLASLADDYQFNVYALFWTWFEKAFKQELNDDGSINDKEDEEDPLISDKYNRMLIESIPKFWPKDNDQKRTYFLLTFDLLSDLLNKSTWQNQIIIIQSLNRLLLICSNDQYSIDEHYFRDHRLIEQVCNLGPRTKYTTLKRETIKFLSIIFELYQSYLNDTICDCIRFNLDEMIHEKNYHDISEQAKELKKKYEHLLVVKTIKIEPITNETDYDEKMEFETNDNFQDHFN</sequence>
<dbReference type="InterPro" id="IPR016024">
    <property type="entry name" value="ARM-type_fold"/>
</dbReference>
<dbReference type="GO" id="GO:0000502">
    <property type="term" value="C:proteasome complex"/>
    <property type="evidence" value="ECO:0007669"/>
    <property type="project" value="UniProtKB-KW"/>
</dbReference>
<comment type="caution">
    <text evidence="9">The sequence shown here is derived from an EMBL/GenBank/DDBJ whole genome shotgun (WGS) entry which is preliminary data.</text>
</comment>
<evidence type="ECO:0000256" key="3">
    <source>
        <dbReference type="ARBA" id="ARBA00022737"/>
    </source>
</evidence>
<comment type="subcellular location">
    <subcellularLocation>
        <location evidence="1">Cytoplasm</location>
    </subcellularLocation>
</comment>
<evidence type="ECO:0000256" key="4">
    <source>
        <dbReference type="ARBA" id="ARBA00022942"/>
    </source>
</evidence>
<organism evidence="9 11">
    <name type="scientific">Didymodactylos carnosus</name>
    <dbReference type="NCBI Taxonomy" id="1234261"/>
    <lineage>
        <taxon>Eukaryota</taxon>
        <taxon>Metazoa</taxon>
        <taxon>Spiralia</taxon>
        <taxon>Gnathifera</taxon>
        <taxon>Rotifera</taxon>
        <taxon>Eurotatoria</taxon>
        <taxon>Bdelloidea</taxon>
        <taxon>Philodinida</taxon>
        <taxon>Philodinidae</taxon>
        <taxon>Didymodactylos</taxon>
    </lineage>
</organism>
<dbReference type="EMBL" id="CAJNOQ010000312">
    <property type="protein sequence ID" value="CAF0786148.1"/>
    <property type="molecule type" value="Genomic_DNA"/>
</dbReference>
<keyword evidence="4" id="KW-0647">Proteasome</keyword>
<evidence type="ECO:0000259" key="7">
    <source>
        <dbReference type="Pfam" id="PF23702"/>
    </source>
</evidence>
<evidence type="ECO:0000259" key="8">
    <source>
        <dbReference type="Pfam" id="PF24492"/>
    </source>
</evidence>
<keyword evidence="11" id="KW-1185">Reference proteome</keyword>
<evidence type="ECO:0000313" key="11">
    <source>
        <dbReference type="Proteomes" id="UP000663829"/>
    </source>
</evidence>
<feature type="domain" description="Proteasome adapter and scaffold protein ECM29 HEAT-repeat" evidence="8">
    <location>
        <begin position="1341"/>
        <end position="1503"/>
    </location>
</feature>
<name>A0A813RUW3_9BILA</name>
<dbReference type="InterPro" id="IPR055443">
    <property type="entry name" value="HEAT_ECM29"/>
</dbReference>